<keyword evidence="3" id="KW-0519">Myristate</keyword>
<dbReference type="Proteomes" id="UP001474421">
    <property type="component" value="Unassembled WGS sequence"/>
</dbReference>
<dbReference type="EMBL" id="JAOTOJ010000002">
    <property type="protein sequence ID" value="KAK9408809.1"/>
    <property type="molecule type" value="Genomic_DNA"/>
</dbReference>
<reference evidence="5 6" key="1">
    <citation type="journal article" date="2024" name="Proc. Natl. Acad. Sci. U.S.A.">
        <title>The genetic regulatory architecture and epigenomic basis for age-related changes in rattlesnake venom.</title>
        <authorList>
            <person name="Hogan M.P."/>
            <person name="Holding M.L."/>
            <person name="Nystrom G.S."/>
            <person name="Colston T.J."/>
            <person name="Bartlett D.A."/>
            <person name="Mason A.J."/>
            <person name="Ellsworth S.A."/>
            <person name="Rautsaw R.M."/>
            <person name="Lawrence K.C."/>
            <person name="Strickland J.L."/>
            <person name="He B."/>
            <person name="Fraser P."/>
            <person name="Margres M.J."/>
            <person name="Gilbert D.M."/>
            <person name="Gibbs H.L."/>
            <person name="Parkinson C.L."/>
            <person name="Rokyta D.R."/>
        </authorList>
    </citation>
    <scope>NUCLEOTIDE SEQUENCE [LARGE SCALE GENOMIC DNA]</scope>
    <source>
        <strain evidence="5">DRR0105</strain>
    </source>
</reference>
<name>A0AAW1C2Z2_CROAD</name>
<accession>A0AAW1C2Z2</accession>
<keyword evidence="4" id="KW-0449">Lipoprotein</keyword>
<sequence>MSVSWLRLFARTSRGCASDHNLDISESLKFPELKFKYVEEEQPEEFFIPYVWSLVYNSAVALYWNPQDIRLFTRDSG</sequence>
<evidence type="ECO:0000256" key="1">
    <source>
        <dbReference type="ARBA" id="ARBA00010603"/>
    </source>
</evidence>
<evidence type="ECO:0000256" key="3">
    <source>
        <dbReference type="ARBA" id="ARBA00022707"/>
    </source>
</evidence>
<evidence type="ECO:0000256" key="4">
    <source>
        <dbReference type="ARBA" id="ARBA00023288"/>
    </source>
</evidence>
<dbReference type="GO" id="GO:0005794">
    <property type="term" value="C:Golgi apparatus"/>
    <property type="evidence" value="ECO:0007669"/>
    <property type="project" value="TreeGrafter"/>
</dbReference>
<evidence type="ECO:0000313" key="6">
    <source>
        <dbReference type="Proteomes" id="UP001474421"/>
    </source>
</evidence>
<gene>
    <name evidence="5" type="ORF">NXF25_007583</name>
</gene>
<protein>
    <recommendedName>
        <fullName evidence="2">Dymeclin</fullName>
    </recommendedName>
</protein>
<keyword evidence="6" id="KW-1185">Reference proteome</keyword>
<dbReference type="AlphaFoldDB" id="A0AAW1C2Z2"/>
<dbReference type="PANTHER" id="PTHR12895:SF9">
    <property type="entry name" value="DYMECLIN"/>
    <property type="match status" value="1"/>
</dbReference>
<organism evidence="5 6">
    <name type="scientific">Crotalus adamanteus</name>
    <name type="common">Eastern diamondback rattlesnake</name>
    <dbReference type="NCBI Taxonomy" id="8729"/>
    <lineage>
        <taxon>Eukaryota</taxon>
        <taxon>Metazoa</taxon>
        <taxon>Chordata</taxon>
        <taxon>Craniata</taxon>
        <taxon>Vertebrata</taxon>
        <taxon>Euteleostomi</taxon>
        <taxon>Lepidosauria</taxon>
        <taxon>Squamata</taxon>
        <taxon>Bifurcata</taxon>
        <taxon>Unidentata</taxon>
        <taxon>Episquamata</taxon>
        <taxon>Toxicofera</taxon>
        <taxon>Serpentes</taxon>
        <taxon>Colubroidea</taxon>
        <taxon>Viperidae</taxon>
        <taxon>Crotalinae</taxon>
        <taxon>Crotalus</taxon>
    </lineage>
</organism>
<comment type="similarity">
    <text evidence="1">Belongs to the dymeclin family.</text>
</comment>
<dbReference type="InterPro" id="IPR019142">
    <property type="entry name" value="Dymeclin"/>
</dbReference>
<dbReference type="Pfam" id="PF09742">
    <property type="entry name" value="Dymeclin"/>
    <property type="match status" value="1"/>
</dbReference>
<comment type="caution">
    <text evidence="5">The sequence shown here is derived from an EMBL/GenBank/DDBJ whole genome shotgun (WGS) entry which is preliminary data.</text>
</comment>
<evidence type="ECO:0000313" key="5">
    <source>
        <dbReference type="EMBL" id="KAK9408809.1"/>
    </source>
</evidence>
<proteinExistence type="inferred from homology"/>
<dbReference type="PANTHER" id="PTHR12895">
    <property type="entry name" value="DYMECLIN"/>
    <property type="match status" value="1"/>
</dbReference>
<evidence type="ECO:0000256" key="2">
    <source>
        <dbReference type="ARBA" id="ARBA00015736"/>
    </source>
</evidence>
<dbReference type="GO" id="GO:0007030">
    <property type="term" value="P:Golgi organization"/>
    <property type="evidence" value="ECO:0007669"/>
    <property type="project" value="TreeGrafter"/>
</dbReference>